<sequence>MSPFMALCLIRYYMLWSSYLWFCHQIFSREIIIIRMQVQADVISVLVEKMEILTLDLFSSLLPVLIGLLDSKTERHVKVSLDLLLKLVAVFGPMIRSTVSAPPSVGVDLHAQQRRECCNQCFMQLQKIHMILPILVRRGGLLAKSAQELNLVLQQC</sequence>
<evidence type="ECO:0000256" key="1">
    <source>
        <dbReference type="ARBA" id="ARBA00004245"/>
    </source>
</evidence>
<feature type="domain" description="Katanin p80 subunit C-terminal" evidence="4">
    <location>
        <begin position="37"/>
        <end position="153"/>
    </location>
</feature>
<evidence type="ECO:0000256" key="3">
    <source>
        <dbReference type="ARBA" id="ARBA00023212"/>
    </source>
</evidence>
<evidence type="ECO:0000313" key="6">
    <source>
        <dbReference type="Proteomes" id="UP001341840"/>
    </source>
</evidence>
<keyword evidence="3" id="KW-0206">Cytoskeleton</keyword>
<organism evidence="5 6">
    <name type="scientific">Stylosanthes scabra</name>
    <dbReference type="NCBI Taxonomy" id="79078"/>
    <lineage>
        <taxon>Eukaryota</taxon>
        <taxon>Viridiplantae</taxon>
        <taxon>Streptophyta</taxon>
        <taxon>Embryophyta</taxon>
        <taxon>Tracheophyta</taxon>
        <taxon>Spermatophyta</taxon>
        <taxon>Magnoliopsida</taxon>
        <taxon>eudicotyledons</taxon>
        <taxon>Gunneridae</taxon>
        <taxon>Pentapetalae</taxon>
        <taxon>rosids</taxon>
        <taxon>fabids</taxon>
        <taxon>Fabales</taxon>
        <taxon>Fabaceae</taxon>
        <taxon>Papilionoideae</taxon>
        <taxon>50 kb inversion clade</taxon>
        <taxon>dalbergioids sensu lato</taxon>
        <taxon>Dalbergieae</taxon>
        <taxon>Pterocarpus clade</taxon>
        <taxon>Stylosanthes</taxon>
    </lineage>
</organism>
<name>A0ABU6WAD0_9FABA</name>
<accession>A0ABU6WAD0</accession>
<dbReference type="InterPro" id="IPR028021">
    <property type="entry name" value="Katanin_C-terminal"/>
</dbReference>
<proteinExistence type="predicted"/>
<comment type="caution">
    <text evidence="5">The sequence shown here is derived from an EMBL/GenBank/DDBJ whole genome shotgun (WGS) entry which is preliminary data.</text>
</comment>
<protein>
    <recommendedName>
        <fullName evidence="4">Katanin p80 subunit C-terminal domain-containing protein</fullName>
    </recommendedName>
</protein>
<evidence type="ECO:0000313" key="5">
    <source>
        <dbReference type="EMBL" id="MED6182782.1"/>
    </source>
</evidence>
<keyword evidence="6" id="KW-1185">Reference proteome</keyword>
<dbReference type="EMBL" id="JASCZI010181381">
    <property type="protein sequence ID" value="MED6182782.1"/>
    <property type="molecule type" value="Genomic_DNA"/>
</dbReference>
<dbReference type="Pfam" id="PF13925">
    <property type="entry name" value="Katanin_con80"/>
    <property type="match status" value="1"/>
</dbReference>
<reference evidence="5 6" key="1">
    <citation type="journal article" date="2023" name="Plants (Basel)">
        <title>Bridging the Gap: Combining Genomics and Transcriptomics Approaches to Understand Stylosanthes scabra, an Orphan Legume from the Brazilian Caatinga.</title>
        <authorList>
            <person name="Ferreira-Neto J.R.C."/>
            <person name="da Silva M.D."/>
            <person name="Binneck E."/>
            <person name="de Melo N.F."/>
            <person name="da Silva R.H."/>
            <person name="de Melo A.L.T.M."/>
            <person name="Pandolfi V."/>
            <person name="Bustamante F.O."/>
            <person name="Brasileiro-Vidal A.C."/>
            <person name="Benko-Iseppon A.M."/>
        </authorList>
    </citation>
    <scope>NUCLEOTIDE SEQUENCE [LARGE SCALE GENOMIC DNA]</scope>
    <source>
        <tissue evidence="5">Leaves</tissue>
    </source>
</reference>
<comment type="subcellular location">
    <subcellularLocation>
        <location evidence="1">Cytoplasm</location>
        <location evidence="1">Cytoskeleton</location>
    </subcellularLocation>
</comment>
<dbReference type="PANTHER" id="PTHR19845:SF15">
    <property type="entry name" value="KATANIN P80 WD40 REPEAT-CONTAINING SUBUNIT B1 HOMOLOG KTN80.2"/>
    <property type="match status" value="1"/>
</dbReference>
<evidence type="ECO:0000256" key="2">
    <source>
        <dbReference type="ARBA" id="ARBA00022490"/>
    </source>
</evidence>
<dbReference type="PANTHER" id="PTHR19845">
    <property type="entry name" value="KATANIN P80 SUBUNIT"/>
    <property type="match status" value="1"/>
</dbReference>
<evidence type="ECO:0000259" key="4">
    <source>
        <dbReference type="Pfam" id="PF13925"/>
    </source>
</evidence>
<keyword evidence="2" id="KW-0963">Cytoplasm</keyword>
<dbReference type="Proteomes" id="UP001341840">
    <property type="component" value="Unassembled WGS sequence"/>
</dbReference>
<gene>
    <name evidence="5" type="ORF">PIB30_031886</name>
</gene>